<dbReference type="Pfam" id="PF22939">
    <property type="entry name" value="WHD_GPIID"/>
    <property type="match status" value="1"/>
</dbReference>
<reference evidence="4" key="1">
    <citation type="submission" date="2023-06" db="EMBL/GenBank/DDBJ databases">
        <authorList>
            <consortium name="Lawrence Berkeley National Laboratory"/>
            <person name="Ahrendt S."/>
            <person name="Sahu N."/>
            <person name="Indic B."/>
            <person name="Wong-Bajracharya J."/>
            <person name="Merenyi Z."/>
            <person name="Ke H.-M."/>
            <person name="Monk M."/>
            <person name="Kocsube S."/>
            <person name="Drula E."/>
            <person name="Lipzen A."/>
            <person name="Balint B."/>
            <person name="Henrissat B."/>
            <person name="Andreopoulos B."/>
            <person name="Martin F.M."/>
            <person name="Harder C.B."/>
            <person name="Rigling D."/>
            <person name="Ford K.L."/>
            <person name="Foster G.D."/>
            <person name="Pangilinan J."/>
            <person name="Papanicolaou A."/>
            <person name="Barry K."/>
            <person name="LaButti K."/>
            <person name="Viragh M."/>
            <person name="Koriabine M."/>
            <person name="Yan M."/>
            <person name="Riley R."/>
            <person name="Champramary S."/>
            <person name="Plett K.L."/>
            <person name="Tsai I.J."/>
            <person name="Slot J."/>
            <person name="Sipos G."/>
            <person name="Plett J."/>
            <person name="Nagy L.G."/>
            <person name="Grigoriev I.V."/>
        </authorList>
    </citation>
    <scope>NUCLEOTIDE SEQUENCE</scope>
    <source>
        <strain evidence="4">CCBAS 213</strain>
    </source>
</reference>
<dbReference type="GeneID" id="85355034"/>
<proteinExistence type="predicted"/>
<evidence type="ECO:0000256" key="1">
    <source>
        <dbReference type="ARBA" id="ARBA00022737"/>
    </source>
</evidence>
<evidence type="ECO:0000313" key="4">
    <source>
        <dbReference type="EMBL" id="KAK0438141.1"/>
    </source>
</evidence>
<dbReference type="InterPro" id="IPR054471">
    <property type="entry name" value="GPIID_WHD"/>
</dbReference>
<feature type="domain" description="GPI inositol-deacylase winged helix" evidence="2">
    <location>
        <begin position="464"/>
        <end position="544"/>
    </location>
</feature>
<feature type="domain" description="Nephrocystin 3-like N-terminal" evidence="3">
    <location>
        <begin position="191"/>
        <end position="354"/>
    </location>
</feature>
<dbReference type="PANTHER" id="PTHR10039:SF15">
    <property type="entry name" value="NACHT DOMAIN-CONTAINING PROTEIN"/>
    <property type="match status" value="1"/>
</dbReference>
<keyword evidence="1" id="KW-0677">Repeat</keyword>
<protein>
    <recommendedName>
        <fullName evidence="6">NACHT domain-containing protein</fullName>
    </recommendedName>
</protein>
<gene>
    <name evidence="4" type="ORF">EV420DRAFT_150996</name>
</gene>
<accession>A0AA39J8K0</accession>
<dbReference type="SUPFAM" id="SSF48403">
    <property type="entry name" value="Ankyrin repeat"/>
    <property type="match status" value="1"/>
</dbReference>
<keyword evidence="5" id="KW-1185">Reference proteome</keyword>
<dbReference type="Gene3D" id="1.25.40.20">
    <property type="entry name" value="Ankyrin repeat-containing domain"/>
    <property type="match status" value="2"/>
</dbReference>
<dbReference type="EMBL" id="JAUEPS010000101">
    <property type="protein sequence ID" value="KAK0438141.1"/>
    <property type="molecule type" value="Genomic_DNA"/>
</dbReference>
<dbReference type="RefSeq" id="XP_060322821.1">
    <property type="nucleotide sequence ID" value="XM_060471486.1"/>
</dbReference>
<dbReference type="AlphaFoldDB" id="A0AA39J8K0"/>
<evidence type="ECO:0008006" key="6">
    <source>
        <dbReference type="Google" id="ProtNLM"/>
    </source>
</evidence>
<dbReference type="Proteomes" id="UP001175211">
    <property type="component" value="Unassembled WGS sequence"/>
</dbReference>
<dbReference type="InterPro" id="IPR056884">
    <property type="entry name" value="NPHP3-like_N"/>
</dbReference>
<dbReference type="SMART" id="SM00248">
    <property type="entry name" value="ANK"/>
    <property type="match status" value="4"/>
</dbReference>
<dbReference type="Pfam" id="PF12796">
    <property type="entry name" value="Ank_2"/>
    <property type="match status" value="1"/>
</dbReference>
<dbReference type="InterPro" id="IPR027417">
    <property type="entry name" value="P-loop_NTPase"/>
</dbReference>
<dbReference type="SUPFAM" id="SSF52540">
    <property type="entry name" value="P-loop containing nucleoside triphosphate hydrolases"/>
    <property type="match status" value="1"/>
</dbReference>
<dbReference type="Pfam" id="PF24883">
    <property type="entry name" value="NPHP3_N"/>
    <property type="match status" value="1"/>
</dbReference>
<dbReference type="InterPro" id="IPR002110">
    <property type="entry name" value="Ankyrin_rpt"/>
</dbReference>
<dbReference type="InterPro" id="IPR036770">
    <property type="entry name" value="Ankyrin_rpt-contain_sf"/>
</dbReference>
<evidence type="ECO:0000259" key="2">
    <source>
        <dbReference type="Pfam" id="PF22939"/>
    </source>
</evidence>
<name>A0AA39J8K0_ARMTA</name>
<evidence type="ECO:0000313" key="5">
    <source>
        <dbReference type="Proteomes" id="UP001175211"/>
    </source>
</evidence>
<sequence length="833" mass="94098">MVEIASITALIQKSRTVIKYLKDVQDAPKERNELMRELRHMEIHLSTVKIITSLSTAGDPWLMILQQLNDPFKELSGLLAGIEKDLKVTSLWWKRVAPRLQWSFAEERAQEDLRKVEDIGSLVMDVVGQHEALAFSLNVQQKLCDLEGKVDAIRDVAMSRQRDKRAEVAAWLSPLDYSSIQRGKLKQHVAGTGQWFLEAPQFTSWLDGTAKSSTLWCPGDPGTGKTVLASVVVAHLCERTEFSKEYIPVLRVFGDYQTSDAKTVPDIIRSLLKQLIYTQNELSSSLESMHTRSLKGAMDLSLGELMEDLSLHLEGYPYVYIIFDAFDEFVDNQKELVSALKSFGNRVRLLVTSRNKPAIQRLFQEDEELPIRADDGDIRKLVMSRLRDNDRLRIFVRDCDALRQNILAMVVEKAQGMFLLADAHLSLLAHSEDRGDLIEKLHKLPEAIASTYAHLLERAEHQSETEKTLAYKIFGLVAFSQRPLTILELQYALAVQVGTKKLNRHKILDFDLISSACVGLVVVDGEEYVRFAHPTFREYILSQQAGKFAGIHEHITRLCLTYMSFDVFRSPNVLLSDISAKYPFLKYASNHWAVHARKCARGSVEEEILTFLEIRTQIALSFEQPPDSEPEIPRTLAWFAAHHGLVHVMQILLDRGVDPQHENTLCVAAHAGQISVVKLLLSRDDVDMNQANKVTCLRHYQNGIEVKDAHPTFCTPLVAAASNGHERTVKMLLKSQRMESLNFLPPDGPTALSAAVLGDHVGVVKLLLRQPGIDTSIRILDETPLMLAKRMGRDDIVKMFLERGDGDEWSVVYLGSRISNMSRSNLHIAEYRP</sequence>
<dbReference type="Gene3D" id="3.40.50.300">
    <property type="entry name" value="P-loop containing nucleotide triphosphate hydrolases"/>
    <property type="match status" value="1"/>
</dbReference>
<evidence type="ECO:0000259" key="3">
    <source>
        <dbReference type="Pfam" id="PF24883"/>
    </source>
</evidence>
<dbReference type="PANTHER" id="PTHR10039">
    <property type="entry name" value="AMELOGENIN"/>
    <property type="match status" value="1"/>
</dbReference>
<organism evidence="4 5">
    <name type="scientific">Armillaria tabescens</name>
    <name type="common">Ringless honey mushroom</name>
    <name type="synonym">Agaricus tabescens</name>
    <dbReference type="NCBI Taxonomy" id="1929756"/>
    <lineage>
        <taxon>Eukaryota</taxon>
        <taxon>Fungi</taxon>
        <taxon>Dikarya</taxon>
        <taxon>Basidiomycota</taxon>
        <taxon>Agaricomycotina</taxon>
        <taxon>Agaricomycetes</taxon>
        <taxon>Agaricomycetidae</taxon>
        <taxon>Agaricales</taxon>
        <taxon>Marasmiineae</taxon>
        <taxon>Physalacriaceae</taxon>
        <taxon>Desarmillaria</taxon>
    </lineage>
</organism>
<comment type="caution">
    <text evidence="4">The sequence shown here is derived from an EMBL/GenBank/DDBJ whole genome shotgun (WGS) entry which is preliminary data.</text>
</comment>